<dbReference type="EMBL" id="JADFTS010000008">
    <property type="protein sequence ID" value="KAF9593766.1"/>
    <property type="molecule type" value="Genomic_DNA"/>
</dbReference>
<sequence length="292" mass="31770">MSESSTEEEDDIPDMSSLPCSSMNLMLHGAVFAESLPMSSERVISIDGWLQLISGSFYIPKESDNKPLGGDAHFICADEQTIGVADGVGGWAKKGIDSGEYARLLVSNLIFAIKCEPYDSVDPKKVLNLAYSNTKAQGSSTACIVTLKEKRLCAVNIGDSGFIVIRKEKKIYRSPIQQRHFNCPYQLGNSPGCDRPHSAQVLNFPVEAGDAIVVGTDGLFDNLFDLEIVEEVNKGIRDGLDPNEVAYIIAGIAWLRSYDNQPTPFAKQAKMAGKHCSGGKKDDISVIVAYIR</sequence>
<comment type="catalytic activity">
    <reaction evidence="1">
        <text>O-phospho-L-threonyl-[protein] + H2O = L-threonyl-[protein] + phosphate</text>
        <dbReference type="Rhea" id="RHEA:47004"/>
        <dbReference type="Rhea" id="RHEA-COMP:11060"/>
        <dbReference type="Rhea" id="RHEA-COMP:11605"/>
        <dbReference type="ChEBI" id="CHEBI:15377"/>
        <dbReference type="ChEBI" id="CHEBI:30013"/>
        <dbReference type="ChEBI" id="CHEBI:43474"/>
        <dbReference type="ChEBI" id="CHEBI:61977"/>
        <dbReference type="EC" id="3.1.3.16"/>
    </reaction>
</comment>
<feature type="domain" description="PPM-type phosphatase" evidence="2">
    <location>
        <begin position="53"/>
        <end position="291"/>
    </location>
</feature>
<dbReference type="EC" id="3.1.3.16" evidence="1"/>
<accession>A0A835H6W3</accession>
<proteinExistence type="inferred from homology"/>
<keyword evidence="1" id="KW-0460">Magnesium</keyword>
<dbReference type="GO" id="GO:0046872">
    <property type="term" value="F:metal ion binding"/>
    <property type="evidence" value="ECO:0007669"/>
    <property type="project" value="UniProtKB-UniRule"/>
</dbReference>
<evidence type="ECO:0000259" key="2">
    <source>
        <dbReference type="PROSITE" id="PS51746"/>
    </source>
</evidence>
<keyword evidence="4" id="KW-1185">Reference proteome</keyword>
<dbReference type="InterPro" id="IPR001932">
    <property type="entry name" value="PPM-type_phosphatase-like_dom"/>
</dbReference>
<dbReference type="OrthoDB" id="60843at2759"/>
<dbReference type="GO" id="GO:0004722">
    <property type="term" value="F:protein serine/threonine phosphatase activity"/>
    <property type="evidence" value="ECO:0007669"/>
    <property type="project" value="UniProtKB-EC"/>
</dbReference>
<dbReference type="Gene3D" id="3.60.40.10">
    <property type="entry name" value="PPM-type phosphatase domain"/>
    <property type="match status" value="2"/>
</dbReference>
<comment type="cofactor">
    <cofactor evidence="1">
        <name>Mg(2+)</name>
        <dbReference type="ChEBI" id="CHEBI:18420"/>
    </cofactor>
</comment>
<comment type="catalytic activity">
    <reaction evidence="1">
        <text>O-phospho-L-seryl-[protein] + H2O = L-seryl-[protein] + phosphate</text>
        <dbReference type="Rhea" id="RHEA:20629"/>
        <dbReference type="Rhea" id="RHEA-COMP:9863"/>
        <dbReference type="Rhea" id="RHEA-COMP:11604"/>
        <dbReference type="ChEBI" id="CHEBI:15377"/>
        <dbReference type="ChEBI" id="CHEBI:29999"/>
        <dbReference type="ChEBI" id="CHEBI:43474"/>
        <dbReference type="ChEBI" id="CHEBI:83421"/>
        <dbReference type="EC" id="3.1.3.16"/>
    </reaction>
</comment>
<name>A0A835H6W3_9MAGN</name>
<dbReference type="SUPFAM" id="SSF81606">
    <property type="entry name" value="PP2C-like"/>
    <property type="match status" value="1"/>
</dbReference>
<dbReference type="SMART" id="SM00331">
    <property type="entry name" value="PP2C_SIG"/>
    <property type="match status" value="1"/>
</dbReference>
<comment type="cofactor">
    <cofactor evidence="1">
        <name>Mn(2+)</name>
        <dbReference type="ChEBI" id="CHEBI:29035"/>
    </cofactor>
</comment>
<protein>
    <recommendedName>
        <fullName evidence="1">Protein phosphatase</fullName>
        <ecNumber evidence="1">3.1.3.16</ecNumber>
    </recommendedName>
</protein>
<organism evidence="3 4">
    <name type="scientific">Coptis chinensis</name>
    <dbReference type="NCBI Taxonomy" id="261450"/>
    <lineage>
        <taxon>Eukaryota</taxon>
        <taxon>Viridiplantae</taxon>
        <taxon>Streptophyta</taxon>
        <taxon>Embryophyta</taxon>
        <taxon>Tracheophyta</taxon>
        <taxon>Spermatophyta</taxon>
        <taxon>Magnoliopsida</taxon>
        <taxon>Ranunculales</taxon>
        <taxon>Ranunculaceae</taxon>
        <taxon>Coptidoideae</taxon>
        <taxon>Coptis</taxon>
    </lineage>
</organism>
<keyword evidence="1" id="KW-0904">Protein phosphatase</keyword>
<gene>
    <name evidence="3" type="ORF">IFM89_025391</name>
</gene>
<evidence type="ECO:0000256" key="1">
    <source>
        <dbReference type="RuleBase" id="RU366020"/>
    </source>
</evidence>
<dbReference type="Pfam" id="PF13672">
    <property type="entry name" value="PP2C_2"/>
    <property type="match status" value="1"/>
</dbReference>
<dbReference type="AlphaFoldDB" id="A0A835H6W3"/>
<dbReference type="Proteomes" id="UP000631114">
    <property type="component" value="Unassembled WGS sequence"/>
</dbReference>
<dbReference type="InterPro" id="IPR039123">
    <property type="entry name" value="PPTC7"/>
</dbReference>
<dbReference type="SMART" id="SM00332">
    <property type="entry name" value="PP2Cc"/>
    <property type="match status" value="1"/>
</dbReference>
<dbReference type="InterPro" id="IPR036457">
    <property type="entry name" value="PPM-type-like_dom_sf"/>
</dbReference>
<comment type="caution">
    <text evidence="3">The sequence shown here is derived from an EMBL/GenBank/DDBJ whole genome shotgun (WGS) entry which is preliminary data.</text>
</comment>
<keyword evidence="1" id="KW-0464">Manganese</keyword>
<evidence type="ECO:0000313" key="3">
    <source>
        <dbReference type="EMBL" id="KAF9593766.1"/>
    </source>
</evidence>
<reference evidence="3 4" key="1">
    <citation type="submission" date="2020-10" db="EMBL/GenBank/DDBJ databases">
        <title>The Coptis chinensis genome and diversification of protoberbering-type alkaloids.</title>
        <authorList>
            <person name="Wang B."/>
            <person name="Shu S."/>
            <person name="Song C."/>
            <person name="Liu Y."/>
        </authorList>
    </citation>
    <scope>NUCLEOTIDE SEQUENCE [LARGE SCALE GENOMIC DNA]</scope>
    <source>
        <strain evidence="3">HL-2020</strain>
        <tissue evidence="3">Leaf</tissue>
    </source>
</reference>
<evidence type="ECO:0000313" key="4">
    <source>
        <dbReference type="Proteomes" id="UP000631114"/>
    </source>
</evidence>
<keyword evidence="1" id="KW-0378">Hydrolase</keyword>
<dbReference type="PROSITE" id="PS51746">
    <property type="entry name" value="PPM_2"/>
    <property type="match status" value="1"/>
</dbReference>
<dbReference type="PANTHER" id="PTHR12320:SF81">
    <property type="entry name" value="PROTEIN PHOSPHATASE 2C 23-RELATED"/>
    <property type="match status" value="1"/>
</dbReference>
<keyword evidence="1" id="KW-0479">Metal-binding</keyword>
<comment type="similarity">
    <text evidence="1">Belongs to the PP2C family.</text>
</comment>
<dbReference type="PANTHER" id="PTHR12320">
    <property type="entry name" value="PROTEIN PHOSPHATASE 2C"/>
    <property type="match status" value="1"/>
</dbReference>